<organism evidence="5 6">
    <name type="scientific">Vigna unguiculata</name>
    <name type="common">Cowpea</name>
    <dbReference type="NCBI Taxonomy" id="3917"/>
    <lineage>
        <taxon>Eukaryota</taxon>
        <taxon>Viridiplantae</taxon>
        <taxon>Streptophyta</taxon>
        <taxon>Embryophyta</taxon>
        <taxon>Tracheophyta</taxon>
        <taxon>Spermatophyta</taxon>
        <taxon>Magnoliopsida</taxon>
        <taxon>eudicotyledons</taxon>
        <taxon>Gunneridae</taxon>
        <taxon>Pentapetalae</taxon>
        <taxon>rosids</taxon>
        <taxon>fabids</taxon>
        <taxon>Fabales</taxon>
        <taxon>Fabaceae</taxon>
        <taxon>Papilionoideae</taxon>
        <taxon>50 kb inversion clade</taxon>
        <taxon>NPAAA clade</taxon>
        <taxon>indigoferoid/millettioid clade</taxon>
        <taxon>Phaseoleae</taxon>
        <taxon>Vigna</taxon>
    </lineage>
</organism>
<name>A0A4D6N472_VIGUN</name>
<evidence type="ECO:0000313" key="6">
    <source>
        <dbReference type="Proteomes" id="UP000501690"/>
    </source>
</evidence>
<dbReference type="GO" id="GO:0005524">
    <property type="term" value="F:ATP binding"/>
    <property type="evidence" value="ECO:0007669"/>
    <property type="project" value="UniProtKB-KW"/>
</dbReference>
<dbReference type="GO" id="GO:0016787">
    <property type="term" value="F:hydrolase activity"/>
    <property type="evidence" value="ECO:0007669"/>
    <property type="project" value="UniProtKB-KW"/>
</dbReference>
<evidence type="ECO:0000256" key="3">
    <source>
        <dbReference type="SAM" id="SignalP"/>
    </source>
</evidence>
<dbReference type="PANTHER" id="PTHR31153:SF1">
    <property type="entry name" value="CALMODULIN CALCIUM-DEPENDENT NAD KINASE"/>
    <property type="match status" value="1"/>
</dbReference>
<protein>
    <submittedName>
        <fullName evidence="5">P-loop containing nucleoside triphosphate hydrolase</fullName>
    </submittedName>
</protein>
<feature type="signal peptide" evidence="3">
    <location>
        <begin position="1"/>
        <end position="19"/>
    </location>
</feature>
<dbReference type="Gene3D" id="3.40.50.300">
    <property type="entry name" value="P-loop containing nucleotide triphosphate hydrolases"/>
    <property type="match status" value="1"/>
</dbReference>
<keyword evidence="2" id="KW-0067">ATP-binding</keyword>
<proteinExistence type="predicted"/>
<dbReference type="SUPFAM" id="SSF52540">
    <property type="entry name" value="P-loop containing nucleoside triphosphate hydrolases"/>
    <property type="match status" value="1"/>
</dbReference>
<evidence type="ECO:0000259" key="4">
    <source>
        <dbReference type="Pfam" id="PF06414"/>
    </source>
</evidence>
<keyword evidence="6" id="KW-1185">Reference proteome</keyword>
<accession>A0A4D6N472</accession>
<dbReference type="InterPro" id="IPR027417">
    <property type="entry name" value="P-loop_NTPase"/>
</dbReference>
<evidence type="ECO:0000256" key="1">
    <source>
        <dbReference type="ARBA" id="ARBA00022741"/>
    </source>
</evidence>
<evidence type="ECO:0000313" key="5">
    <source>
        <dbReference type="EMBL" id="QCE07654.1"/>
    </source>
</evidence>
<feature type="chain" id="PRO_5020038337" evidence="3">
    <location>
        <begin position="20"/>
        <end position="498"/>
    </location>
</feature>
<dbReference type="AlphaFoldDB" id="A0A4D6N472"/>
<dbReference type="PANTHER" id="PTHR31153">
    <property type="entry name" value="CALMODULIN CALCIUM-DEPENDENT NAD KINASE"/>
    <property type="match status" value="1"/>
</dbReference>
<keyword evidence="1" id="KW-0547">Nucleotide-binding</keyword>
<dbReference type="EMBL" id="CP039353">
    <property type="protein sequence ID" value="QCE07654.1"/>
    <property type="molecule type" value="Genomic_DNA"/>
</dbReference>
<keyword evidence="5" id="KW-0378">Hydrolase</keyword>
<feature type="domain" description="Zeta toxin" evidence="4">
    <location>
        <begin position="186"/>
        <end position="305"/>
    </location>
</feature>
<dbReference type="InterPro" id="IPR010488">
    <property type="entry name" value="Zeta_toxin_domain"/>
</dbReference>
<evidence type="ECO:0000256" key="2">
    <source>
        <dbReference type="ARBA" id="ARBA00022840"/>
    </source>
</evidence>
<keyword evidence="3" id="KW-0732">Signal</keyword>
<reference evidence="5 6" key="1">
    <citation type="submission" date="2019-04" db="EMBL/GenBank/DDBJ databases">
        <title>An improved genome assembly and genetic linkage map for asparagus bean, Vigna unguiculata ssp. sesquipedialis.</title>
        <authorList>
            <person name="Xia Q."/>
            <person name="Zhang R."/>
            <person name="Dong Y."/>
        </authorList>
    </citation>
    <scope>NUCLEOTIDE SEQUENCE [LARGE SCALE GENOMIC DNA]</scope>
    <source>
        <tissue evidence="5">Leaf</tissue>
    </source>
</reference>
<gene>
    <name evidence="5" type="ORF">DEO72_LG9g2674</name>
</gene>
<dbReference type="Pfam" id="PF06414">
    <property type="entry name" value="Zeta_toxin"/>
    <property type="match status" value="1"/>
</dbReference>
<dbReference type="InterPro" id="IPR044802">
    <property type="entry name" value="NADKc-like"/>
</dbReference>
<dbReference type="GO" id="GO:0016301">
    <property type="term" value="F:kinase activity"/>
    <property type="evidence" value="ECO:0007669"/>
    <property type="project" value="InterPro"/>
</dbReference>
<dbReference type="Proteomes" id="UP000501690">
    <property type="component" value="Linkage Group LG9"/>
</dbReference>
<sequence length="498" mass="56358">MKLSDVLIVSAGLIAAAAAFSYLQSGGKEREKKVVPKKKSGKTEGFSHYVARQLGFQDAEEVPHLCSLVQDYLKRSEECDGRIYEYISHSNGENIDSLYIKLVDEIEKCILSYFSFNWNQAPSIINQALSVKSPPIRKLREIILAATRKIRFERVIMSLRVTRVFSTLVEEMKALQYNQEMVPANLPERSPVLLFLGGGMGAGKSTIREAILKEAFWSQIATNAVIVEADAFKEKDDIYKALNSTTVQLGRDHNEGLESAETVHEFSTRAASSLLVTALNEGRDVIMDSTLSWEPFVKQTITMARNVHRCKYRMGEGYKENEDGTVIENYWVEDEHGETPPTGESNTRQPYRIELVGVVCDSYIAIVRGIRRAIATGRAVRVNAQLKSHQRFARAFPKYCELVDNARLYFTNAIDHPPKLIGWKDGVEDLLVHPRDFKCMERIANLNVKADCIYNLYKEPNTVMESGSIWSEIILAPSRIEDQKELRKAIEKSEKYDG</sequence>